<evidence type="ECO:0000313" key="3">
    <source>
        <dbReference type="Proteomes" id="UP000266016"/>
    </source>
</evidence>
<sequence length="275" mass="31317">MAIKGIETVGNIDIYFEQYRSNSSHQTIILLHGFLSSSFSYRKLIPYLTSDFNIITVDLPPFGQSGKTYRYTYSFENIARSIIELIEAKGLQSICLIGHSMGGQIALQLANIRPDLVQRIVLLCSSGYLPSFPRKMKALSYLPFFSLGVRHYLAKSGLEKNLKKVVYNQELIDDAMRQGYLQPFTEGRQIFRALGRMVRDKRVDLLKEDLQKIHTPCLLIWGREDKVVPLKIGKRLASDLPNANLVILNDTGHLLPEEKPAEVTSYIKNFFIEKS</sequence>
<dbReference type="PANTHER" id="PTHR43798">
    <property type="entry name" value="MONOACYLGLYCEROL LIPASE"/>
    <property type="match status" value="1"/>
</dbReference>
<feature type="domain" description="AB hydrolase-1" evidence="1">
    <location>
        <begin position="27"/>
        <end position="260"/>
    </location>
</feature>
<dbReference type="PRINTS" id="PR00412">
    <property type="entry name" value="EPOXHYDRLASE"/>
</dbReference>
<protein>
    <submittedName>
        <fullName evidence="2">Alpha/beta hydrolase</fullName>
    </submittedName>
</protein>
<dbReference type="RefSeq" id="WP_119117264.1">
    <property type="nucleotide sequence ID" value="NZ_QWVS01000018.1"/>
</dbReference>
<name>A0A398B959_9BACI</name>
<dbReference type="SUPFAM" id="SSF53474">
    <property type="entry name" value="alpha/beta-Hydrolases"/>
    <property type="match status" value="1"/>
</dbReference>
<organism evidence="2 3">
    <name type="scientific">Peribacillus asahii</name>
    <dbReference type="NCBI Taxonomy" id="228899"/>
    <lineage>
        <taxon>Bacteria</taxon>
        <taxon>Bacillati</taxon>
        <taxon>Bacillota</taxon>
        <taxon>Bacilli</taxon>
        <taxon>Bacillales</taxon>
        <taxon>Bacillaceae</taxon>
        <taxon>Peribacillus</taxon>
    </lineage>
</organism>
<dbReference type="PANTHER" id="PTHR43798:SF33">
    <property type="entry name" value="HYDROLASE, PUTATIVE (AFU_ORTHOLOGUE AFUA_2G14860)-RELATED"/>
    <property type="match status" value="1"/>
</dbReference>
<dbReference type="Gene3D" id="3.40.50.1820">
    <property type="entry name" value="alpha/beta hydrolase"/>
    <property type="match status" value="1"/>
</dbReference>
<dbReference type="Proteomes" id="UP000266016">
    <property type="component" value="Unassembled WGS sequence"/>
</dbReference>
<dbReference type="GO" id="GO:0047372">
    <property type="term" value="F:monoacylglycerol lipase activity"/>
    <property type="evidence" value="ECO:0007669"/>
    <property type="project" value="TreeGrafter"/>
</dbReference>
<proteinExistence type="predicted"/>
<dbReference type="InterPro" id="IPR050266">
    <property type="entry name" value="AB_hydrolase_sf"/>
</dbReference>
<dbReference type="InterPro" id="IPR029058">
    <property type="entry name" value="AB_hydrolase_fold"/>
</dbReference>
<dbReference type="GO" id="GO:0046464">
    <property type="term" value="P:acylglycerol catabolic process"/>
    <property type="evidence" value="ECO:0007669"/>
    <property type="project" value="TreeGrafter"/>
</dbReference>
<dbReference type="AlphaFoldDB" id="A0A398B959"/>
<evidence type="ECO:0000313" key="2">
    <source>
        <dbReference type="EMBL" id="RID85368.1"/>
    </source>
</evidence>
<accession>A0A398B959</accession>
<dbReference type="InterPro" id="IPR000639">
    <property type="entry name" value="Epox_hydrolase-like"/>
</dbReference>
<dbReference type="InterPro" id="IPR000073">
    <property type="entry name" value="AB_hydrolase_1"/>
</dbReference>
<dbReference type="GO" id="GO:0016020">
    <property type="term" value="C:membrane"/>
    <property type="evidence" value="ECO:0007669"/>
    <property type="project" value="TreeGrafter"/>
</dbReference>
<dbReference type="PRINTS" id="PR00111">
    <property type="entry name" value="ABHYDROLASE"/>
</dbReference>
<evidence type="ECO:0000259" key="1">
    <source>
        <dbReference type="Pfam" id="PF00561"/>
    </source>
</evidence>
<keyword evidence="3" id="KW-1185">Reference proteome</keyword>
<dbReference type="EMBL" id="QWVS01000018">
    <property type="protein sequence ID" value="RID85368.1"/>
    <property type="molecule type" value="Genomic_DNA"/>
</dbReference>
<comment type="caution">
    <text evidence="2">The sequence shown here is derived from an EMBL/GenBank/DDBJ whole genome shotgun (WGS) entry which is preliminary data.</text>
</comment>
<reference evidence="2 3" key="1">
    <citation type="submission" date="2018-08" db="EMBL/GenBank/DDBJ databases">
        <title>Bacillus jemisoniae sp. nov., Bacillus chryseoplanitiae sp. nov., Bacillus resnikiae sp. nov., and Bacillus frankliniae sp. nov., isolated from Viking spacecraft and associated surfaces.</title>
        <authorList>
            <person name="Seuylemezian A."/>
            <person name="Vaishampayan P."/>
        </authorList>
    </citation>
    <scope>NUCLEOTIDE SEQUENCE [LARGE SCALE GENOMIC DNA]</scope>
    <source>
        <strain evidence="2 3">MA001</strain>
    </source>
</reference>
<keyword evidence="2" id="KW-0378">Hydrolase</keyword>
<dbReference type="Pfam" id="PF00561">
    <property type="entry name" value="Abhydrolase_1"/>
    <property type="match status" value="1"/>
</dbReference>
<gene>
    <name evidence="2" type="ORF">D1953_11155</name>
</gene>